<dbReference type="RefSeq" id="WP_076408914.1">
    <property type="nucleotide sequence ID" value="NZ_AP028040.1"/>
</dbReference>
<keyword evidence="1" id="KW-0808">Transferase</keyword>
<dbReference type="AlphaFoldDB" id="A0A1R1JZ12"/>
<dbReference type="Proteomes" id="UP000187251">
    <property type="component" value="Unassembled WGS sequence"/>
</dbReference>
<accession>A0A1R1JZ12</accession>
<gene>
    <name evidence="1" type="ORF">BIZ92_05670</name>
</gene>
<proteinExistence type="predicted"/>
<protein>
    <submittedName>
        <fullName evidence="1">Glycosyl transferase</fullName>
    </submittedName>
</protein>
<organism evidence="1 2">
    <name type="scientific">Alcaligenes xylosoxydans xylosoxydans</name>
    <name type="common">Achromobacter xylosoxidans</name>
    <dbReference type="NCBI Taxonomy" id="85698"/>
    <lineage>
        <taxon>Bacteria</taxon>
        <taxon>Pseudomonadati</taxon>
        <taxon>Pseudomonadota</taxon>
        <taxon>Betaproteobacteria</taxon>
        <taxon>Burkholderiales</taxon>
        <taxon>Alcaligenaceae</taxon>
        <taxon>Achromobacter</taxon>
    </lineage>
</organism>
<name>A0A1R1JZ12_ALCXX</name>
<sequence length="291" mass="33603">MNDTIRIFVGCDPNDCDLEQMMVLDYSARKHASRPVEITWMRLSRDPSSPWYCDPARGLGWRTEKWATPFSALRWAVPAAAGFQGRAFYMDADMLVLCDLAEIWDMPLAEGAIVAARREGDGEGWRSCMALWDCERARAHLPPLDALRAMRRANHDMTHYFASRPHLVQYLDPRYNSIDGDGLARDDIRILHYSDMGTQFSHRYAMPRLRAEGRRHWFDGEVVAHARTDLTELFDRYYQDALAAGHRLDDYRSASPFGDVVKASQKHYTGNRPRPPRRSWWQRLWANVPGG</sequence>
<comment type="caution">
    <text evidence="1">The sequence shown here is derived from an EMBL/GenBank/DDBJ whole genome shotgun (WGS) entry which is preliminary data.</text>
</comment>
<evidence type="ECO:0000313" key="2">
    <source>
        <dbReference type="Proteomes" id="UP000187251"/>
    </source>
</evidence>
<dbReference type="OrthoDB" id="583646at2"/>
<dbReference type="InterPro" id="IPR029044">
    <property type="entry name" value="Nucleotide-diphossugar_trans"/>
</dbReference>
<dbReference type="GO" id="GO:0016740">
    <property type="term" value="F:transferase activity"/>
    <property type="evidence" value="ECO:0007669"/>
    <property type="project" value="UniProtKB-KW"/>
</dbReference>
<dbReference type="Gene3D" id="3.90.550.10">
    <property type="entry name" value="Spore Coat Polysaccharide Biosynthesis Protein SpsA, Chain A"/>
    <property type="match status" value="1"/>
</dbReference>
<evidence type="ECO:0000313" key="1">
    <source>
        <dbReference type="EMBL" id="OMG92198.1"/>
    </source>
</evidence>
<reference evidence="1 2" key="1">
    <citation type="submission" date="2016-09" db="EMBL/GenBank/DDBJ databases">
        <title>Phylogenomics of Achromobacter.</title>
        <authorList>
            <person name="Jeukens J."/>
            <person name="Freschi L."/>
            <person name="Vincent A.T."/>
            <person name="Emond-Rheault J.-G."/>
            <person name="Kukavica-Ibrulj I."/>
            <person name="Charette S.J."/>
            <person name="Levesque R.C."/>
        </authorList>
    </citation>
    <scope>NUCLEOTIDE SEQUENCE [LARGE SCALE GENOMIC DNA]</scope>
    <source>
        <strain evidence="1 2">AUS488</strain>
    </source>
</reference>
<dbReference type="EMBL" id="MJMN01000002">
    <property type="protein sequence ID" value="OMG92198.1"/>
    <property type="molecule type" value="Genomic_DNA"/>
</dbReference>
<dbReference type="SUPFAM" id="SSF53448">
    <property type="entry name" value="Nucleotide-diphospho-sugar transferases"/>
    <property type="match status" value="1"/>
</dbReference>